<feature type="region of interest" description="Disordered" evidence="7">
    <location>
        <begin position="374"/>
        <end position="504"/>
    </location>
</feature>
<dbReference type="InterPro" id="IPR007317">
    <property type="entry name" value="GET4"/>
</dbReference>
<dbReference type="InterPro" id="IPR018108">
    <property type="entry name" value="MCP_transmembrane"/>
</dbReference>
<feature type="region of interest" description="Disordered" evidence="7">
    <location>
        <begin position="1"/>
        <end position="26"/>
    </location>
</feature>
<dbReference type="EMBL" id="JADGJH010001916">
    <property type="protein sequence ID" value="KAJ3107259.1"/>
    <property type="molecule type" value="Genomic_DNA"/>
</dbReference>
<keyword evidence="9" id="KW-1185">Reference proteome</keyword>
<dbReference type="AlphaFoldDB" id="A0AAD5STY2"/>
<feature type="compositionally biased region" description="Basic and acidic residues" evidence="7">
    <location>
        <begin position="419"/>
        <end position="451"/>
    </location>
</feature>
<dbReference type="Pfam" id="PF04190">
    <property type="entry name" value="GET4"/>
    <property type="match status" value="1"/>
</dbReference>
<dbReference type="PANTHER" id="PTHR12875">
    <property type="entry name" value="GOLGI TO ER TRAFFIC PROTEIN 4 HOMOLOG"/>
    <property type="match status" value="1"/>
</dbReference>
<feature type="compositionally biased region" description="Basic residues" evidence="7">
    <location>
        <begin position="492"/>
        <end position="504"/>
    </location>
</feature>
<feature type="compositionally biased region" description="Basic and acidic residues" evidence="7">
    <location>
        <begin position="469"/>
        <end position="491"/>
    </location>
</feature>
<comment type="similarity">
    <text evidence="2">Belongs to the GET4 family.</text>
</comment>
<evidence type="ECO:0000256" key="2">
    <source>
        <dbReference type="ARBA" id="ARBA00005351"/>
    </source>
</evidence>
<evidence type="ECO:0000256" key="3">
    <source>
        <dbReference type="ARBA" id="ARBA00022692"/>
    </source>
</evidence>
<keyword evidence="3 6" id="KW-0812">Transmembrane</keyword>
<dbReference type="GO" id="GO:0016020">
    <property type="term" value="C:membrane"/>
    <property type="evidence" value="ECO:0007669"/>
    <property type="project" value="UniProtKB-SubCell"/>
</dbReference>
<dbReference type="Gene3D" id="1.25.40.10">
    <property type="entry name" value="Tetratricopeptide repeat domain"/>
    <property type="match status" value="1"/>
</dbReference>
<keyword evidence="5 6" id="KW-0472">Membrane</keyword>
<dbReference type="GO" id="GO:0005829">
    <property type="term" value="C:cytosol"/>
    <property type="evidence" value="ECO:0007669"/>
    <property type="project" value="TreeGrafter"/>
</dbReference>
<evidence type="ECO:0000256" key="1">
    <source>
        <dbReference type="ARBA" id="ARBA00004141"/>
    </source>
</evidence>
<protein>
    <submittedName>
        <fullName evidence="8">Uncharacterized protein</fullName>
    </submittedName>
</protein>
<evidence type="ECO:0000313" key="9">
    <source>
        <dbReference type="Proteomes" id="UP001211907"/>
    </source>
</evidence>
<reference evidence="8" key="1">
    <citation type="submission" date="2020-05" db="EMBL/GenBank/DDBJ databases">
        <title>Phylogenomic resolution of chytrid fungi.</title>
        <authorList>
            <person name="Stajich J.E."/>
            <person name="Amses K."/>
            <person name="Simmons R."/>
            <person name="Seto K."/>
            <person name="Myers J."/>
            <person name="Bonds A."/>
            <person name="Quandt C.A."/>
            <person name="Barry K."/>
            <person name="Liu P."/>
            <person name="Grigoriev I."/>
            <person name="Longcore J.E."/>
            <person name="James T.Y."/>
        </authorList>
    </citation>
    <scope>NUCLEOTIDE SEQUENCE</scope>
    <source>
        <strain evidence="8">JEL0513</strain>
    </source>
</reference>
<dbReference type="PANTHER" id="PTHR12875:SF0">
    <property type="entry name" value="GOLGI TO ER TRAFFIC PROTEIN 4 HOMOLOG"/>
    <property type="match status" value="1"/>
</dbReference>
<name>A0AAD5STY2_9FUNG</name>
<sequence length="626" mass="69254">MSASTPTATTATATARARGNRGGGGEGVEKVILKLKKSGEQSRERTARADLFEEGNFYEAHQMYHSVCQRLVTQHKPADAIALLFSGAVELLTAKQIGSGSDLGLRMLDLFDAEKIALDTDSRNKVLEIFQAFDERQNTYCEDFVRRAVRWSATETSPAGDQSMHHTLGLRYFKEKEYYNAEHHFIYGTVDSAKALGRMAFQWSQEGYYEDAGYFIARGGLALLAQKKLAKAHIAYTTFLSELTAAKPDDVDSVLPFKPTTGAADTLTVTKHSLSNFFGLLLFIIQRDSKEEFSRLIQEYKAEVYGFDPYLAQLFERIAAVWFGLGPKKQANPMEELMKMFAGPKRRTILTITSCGDGNDTVLVGGSCSGAAGCAPAGHAQDADTEPEPEPHADADADADADDRGAQRRRERGVAVQRPHVDAGDERAGPRRVPVDLRGREHRPPEPEPRRRAPAAGPRPRWNRRRVRERSDLDSHGGHEEQVAGPDDRPIRRQANHHTSSKNIPKRRSAWLLQGYFVTYEQFKAYALSRKDIVPPFFGYLVSAGAASTISSSISNVFDVVKTRIQVSNSIDPAHTRLIAVAASMYKNEGGLVAFTHGMGARVLSIVPNAMISFTVFEMLKDLNKQ</sequence>
<dbReference type="PROSITE" id="PS50920">
    <property type="entry name" value="SOLCAR"/>
    <property type="match status" value="1"/>
</dbReference>
<evidence type="ECO:0000256" key="5">
    <source>
        <dbReference type="ARBA" id="ARBA00023136"/>
    </source>
</evidence>
<evidence type="ECO:0000256" key="7">
    <source>
        <dbReference type="SAM" id="MobiDB-lite"/>
    </source>
</evidence>
<evidence type="ECO:0000313" key="8">
    <source>
        <dbReference type="EMBL" id="KAJ3107259.1"/>
    </source>
</evidence>
<accession>A0AAD5STY2</accession>
<dbReference type="Pfam" id="PF00153">
    <property type="entry name" value="Mito_carr"/>
    <property type="match status" value="1"/>
</dbReference>
<dbReference type="InterPro" id="IPR023395">
    <property type="entry name" value="MCP_dom_sf"/>
</dbReference>
<comment type="caution">
    <text evidence="8">The sequence shown here is derived from an EMBL/GenBank/DDBJ whole genome shotgun (WGS) entry which is preliminary data.</text>
</comment>
<keyword evidence="4" id="KW-1133">Transmembrane helix</keyword>
<comment type="subcellular location">
    <subcellularLocation>
        <location evidence="1">Membrane</location>
        <topology evidence="1">Multi-pass membrane protein</topology>
    </subcellularLocation>
</comment>
<dbReference type="Proteomes" id="UP001211907">
    <property type="component" value="Unassembled WGS sequence"/>
</dbReference>
<dbReference type="SUPFAM" id="SSF103506">
    <property type="entry name" value="Mitochondrial carrier"/>
    <property type="match status" value="1"/>
</dbReference>
<dbReference type="Gene3D" id="1.50.40.10">
    <property type="entry name" value="Mitochondrial carrier domain"/>
    <property type="match status" value="1"/>
</dbReference>
<evidence type="ECO:0000256" key="6">
    <source>
        <dbReference type="PROSITE-ProRule" id="PRU00282"/>
    </source>
</evidence>
<dbReference type="InterPro" id="IPR011990">
    <property type="entry name" value="TPR-like_helical_dom_sf"/>
</dbReference>
<organism evidence="8 9">
    <name type="scientific">Physocladia obscura</name>
    <dbReference type="NCBI Taxonomy" id="109957"/>
    <lineage>
        <taxon>Eukaryota</taxon>
        <taxon>Fungi</taxon>
        <taxon>Fungi incertae sedis</taxon>
        <taxon>Chytridiomycota</taxon>
        <taxon>Chytridiomycota incertae sedis</taxon>
        <taxon>Chytridiomycetes</taxon>
        <taxon>Chytridiales</taxon>
        <taxon>Chytriomycetaceae</taxon>
        <taxon>Physocladia</taxon>
    </lineage>
</organism>
<gene>
    <name evidence="8" type="ORF">HK100_003613</name>
</gene>
<dbReference type="GO" id="GO:0045048">
    <property type="term" value="P:protein insertion into ER membrane"/>
    <property type="evidence" value="ECO:0007669"/>
    <property type="project" value="InterPro"/>
</dbReference>
<evidence type="ECO:0000256" key="4">
    <source>
        <dbReference type="ARBA" id="ARBA00022989"/>
    </source>
</evidence>
<feature type="repeat" description="Solcar" evidence="6">
    <location>
        <begin position="535"/>
        <end position="623"/>
    </location>
</feature>
<feature type="compositionally biased region" description="Low complexity" evidence="7">
    <location>
        <begin position="7"/>
        <end position="17"/>
    </location>
</feature>
<proteinExistence type="inferred from homology"/>